<proteinExistence type="predicted"/>
<feature type="compositionally biased region" description="Basic and acidic residues" evidence="1">
    <location>
        <begin position="199"/>
        <end position="209"/>
    </location>
</feature>
<name>A0A4Q1B9I8_TREME</name>
<evidence type="ECO:0000313" key="2">
    <source>
        <dbReference type="EMBL" id="RXK35372.1"/>
    </source>
</evidence>
<evidence type="ECO:0000313" key="3">
    <source>
        <dbReference type="Proteomes" id="UP000289152"/>
    </source>
</evidence>
<dbReference type="Gene3D" id="6.10.140.1020">
    <property type="match status" value="1"/>
</dbReference>
<comment type="caution">
    <text evidence="2">The sequence shown here is derived from an EMBL/GenBank/DDBJ whole genome shotgun (WGS) entry which is preliminary data.</text>
</comment>
<dbReference type="AlphaFoldDB" id="A0A4Q1B9I8"/>
<organism evidence="2 3">
    <name type="scientific">Tremella mesenterica</name>
    <name type="common">Jelly fungus</name>
    <dbReference type="NCBI Taxonomy" id="5217"/>
    <lineage>
        <taxon>Eukaryota</taxon>
        <taxon>Fungi</taxon>
        <taxon>Dikarya</taxon>
        <taxon>Basidiomycota</taxon>
        <taxon>Agaricomycotina</taxon>
        <taxon>Tremellomycetes</taxon>
        <taxon>Tremellales</taxon>
        <taxon>Tremellaceae</taxon>
        <taxon>Tremella</taxon>
    </lineage>
</organism>
<reference evidence="2 3" key="1">
    <citation type="submission" date="2016-06" db="EMBL/GenBank/DDBJ databases">
        <title>Evolution of pathogenesis and genome organization in the Tremellales.</title>
        <authorList>
            <person name="Cuomo C."/>
            <person name="Litvintseva A."/>
            <person name="Heitman J."/>
            <person name="Chen Y."/>
            <person name="Sun S."/>
            <person name="Springer D."/>
            <person name="Dromer F."/>
            <person name="Young S."/>
            <person name="Zeng Q."/>
            <person name="Chapman S."/>
            <person name="Gujja S."/>
            <person name="Saif S."/>
            <person name="Birren B."/>
        </authorList>
    </citation>
    <scope>NUCLEOTIDE SEQUENCE [LARGE SCALE GENOMIC DNA]</scope>
    <source>
        <strain evidence="2 3">ATCC 28783</strain>
    </source>
</reference>
<feature type="compositionally biased region" description="Polar residues" evidence="1">
    <location>
        <begin position="180"/>
        <end position="194"/>
    </location>
</feature>
<dbReference type="VEuPathDB" id="FungiDB:TREMEDRAFT_65948"/>
<dbReference type="EMBL" id="SDIL01000140">
    <property type="protein sequence ID" value="RXK35372.1"/>
    <property type="molecule type" value="Genomic_DNA"/>
</dbReference>
<feature type="compositionally biased region" description="Pro residues" evidence="1">
    <location>
        <begin position="290"/>
        <end position="299"/>
    </location>
</feature>
<evidence type="ECO:0000256" key="1">
    <source>
        <dbReference type="SAM" id="MobiDB-lite"/>
    </source>
</evidence>
<dbReference type="STRING" id="5217.A0A4Q1B9I8"/>
<sequence length="596" mass="67328">MSPNWDPLTALIPWYPPIFHLADVSLTHTSHHPLIIHSDPTQNECQSFSSTTNTYLLKFDYSLTYILNPAVVSNLTFLPFGPPILIPLTWPVLIPHLYQYLYPHARKEVEPQDPTTSLSTEIIENDVKTDGVNTDFDQEALTTQENLVNQTNANEALQSAEDIPQDVHISHLAHTRQDSEASASTSQLPSQIVSYTPDRPSKSKSDRKIFLKRKPSTDEEVQDVRKRPRMKSTDTAVLLSKTNEEEAEDEMLAEERGRREAQVKRNNMGTKRPRETMISSAERVLKKPFRPPSRVPPKSPSNSVPTRLTRPTRVVPPSSPSTSSSSRPRKSRISLPSRIPDFPDFSSVHLPKYKRSTGLLTTSNPSSNHHAPRSDSSRIASLERELLLLKQAVKYATDPEEDHKVEELVNLWRQAGRDAVERLFPLHPTPDKQSSSIGSTYPTSVYDTYPSTNEGGGASWGWGWDSKSPMSFDEILKKAPRNEEGDPVDHDGNLLFPMEPEDEMERVLKEAARPMVGRQAALVRFETCLKKPKILVNIRQSRTFYSSDEVEPIEEDSTTQDPPEAPEWNYAALMRLYSVDPGLLGWNVALEDWDEV</sequence>
<feature type="compositionally biased region" description="Polar residues" evidence="1">
    <location>
        <begin position="358"/>
        <end position="369"/>
    </location>
</feature>
<dbReference type="OrthoDB" id="2576607at2759"/>
<feature type="compositionally biased region" description="Low complexity" evidence="1">
    <location>
        <begin position="300"/>
        <end position="326"/>
    </location>
</feature>
<keyword evidence="3" id="KW-1185">Reference proteome</keyword>
<feature type="compositionally biased region" description="Basic and acidic residues" evidence="1">
    <location>
        <begin position="253"/>
        <end position="263"/>
    </location>
</feature>
<dbReference type="Proteomes" id="UP000289152">
    <property type="component" value="Unassembled WGS sequence"/>
</dbReference>
<accession>A0A4Q1B9I8</accession>
<dbReference type="InParanoid" id="A0A4Q1B9I8"/>
<gene>
    <name evidence="2" type="ORF">M231_07362</name>
</gene>
<feature type="region of interest" description="Disordered" evidence="1">
    <location>
        <begin position="174"/>
        <end position="378"/>
    </location>
</feature>
<protein>
    <submittedName>
        <fullName evidence="2">Uncharacterized protein</fullName>
    </submittedName>
</protein>